<dbReference type="InterPro" id="IPR013154">
    <property type="entry name" value="ADH-like_N"/>
</dbReference>
<feature type="domain" description="Alcohol dehydrogenase-like C-terminal" evidence="6">
    <location>
        <begin position="167"/>
        <end position="281"/>
    </location>
</feature>
<dbReference type="Pfam" id="PF00107">
    <property type="entry name" value="ADH_zinc_N"/>
    <property type="match status" value="1"/>
</dbReference>
<dbReference type="Proteomes" id="UP001594351">
    <property type="component" value="Unassembled WGS sequence"/>
</dbReference>
<reference evidence="8 9" key="1">
    <citation type="submission" date="2024-09" db="EMBL/GenBank/DDBJ databases">
        <title>Laminarin stimulates single cell rates of sulfate reduction while oxygen inhibits transcriptomic activity in coastal marine sediment.</title>
        <authorList>
            <person name="Lindsay M."/>
            <person name="Orcutt B."/>
            <person name="Emerson D."/>
            <person name="Stepanauskas R."/>
            <person name="D'Angelo T."/>
        </authorList>
    </citation>
    <scope>NUCLEOTIDE SEQUENCE [LARGE SCALE GENOMIC DNA]</scope>
    <source>
        <strain evidence="8">SAG AM-311-K15</strain>
    </source>
</reference>
<dbReference type="SUPFAM" id="SSF51735">
    <property type="entry name" value="NAD(P)-binding Rossmann-fold domains"/>
    <property type="match status" value="1"/>
</dbReference>
<evidence type="ECO:0000313" key="8">
    <source>
        <dbReference type="EMBL" id="MFC1851017.1"/>
    </source>
</evidence>
<sequence>MRVLYFDGSRVFLDHHYPAPEPRKNEALLKILLAGICDTDLQIVAGYMQYKGILGHEFVARVERAQDSTWLGQTVVGEINISCGSCEQCRTGLGNHCSHRSVLGILNKDGILAEYATLPLSNLRIVPPSLAPQQAVFCEPLAAAVQISNQIQIQPTARVLLLGDGKLGSLIAQTLALTGCDLTVLGRHPAKLNDLLKHTANITVQTELSSRYDRTFDVVVEATGRSQGLQLACRYVKPRGTVIMKSTLSHRDNIDLNKVVIDEITIIGSRCGPFSAALRLLESRKVQTDFLIEAIMPLSQGEEAFQQASKRGSKKILIDPTR</sequence>
<feature type="domain" description="Alcohol dehydrogenase-like N-terminal" evidence="7">
    <location>
        <begin position="24"/>
        <end position="123"/>
    </location>
</feature>
<dbReference type="InterPro" id="IPR036291">
    <property type="entry name" value="NAD(P)-bd_dom_sf"/>
</dbReference>
<dbReference type="Pfam" id="PF08240">
    <property type="entry name" value="ADH_N"/>
    <property type="match status" value="1"/>
</dbReference>
<keyword evidence="5" id="KW-0560">Oxidoreductase</keyword>
<accession>A0ABV6YXT9</accession>
<evidence type="ECO:0000256" key="1">
    <source>
        <dbReference type="ARBA" id="ARBA00001947"/>
    </source>
</evidence>
<evidence type="ECO:0000256" key="4">
    <source>
        <dbReference type="ARBA" id="ARBA00022833"/>
    </source>
</evidence>
<evidence type="ECO:0000256" key="5">
    <source>
        <dbReference type="ARBA" id="ARBA00023002"/>
    </source>
</evidence>
<keyword evidence="4" id="KW-0862">Zinc</keyword>
<dbReference type="SUPFAM" id="SSF50129">
    <property type="entry name" value="GroES-like"/>
    <property type="match status" value="1"/>
</dbReference>
<dbReference type="InterPro" id="IPR011032">
    <property type="entry name" value="GroES-like_sf"/>
</dbReference>
<dbReference type="Gene3D" id="3.40.50.720">
    <property type="entry name" value="NAD(P)-binding Rossmann-like Domain"/>
    <property type="match status" value="1"/>
</dbReference>
<dbReference type="EMBL" id="JBHPBY010000143">
    <property type="protein sequence ID" value="MFC1851017.1"/>
    <property type="molecule type" value="Genomic_DNA"/>
</dbReference>
<evidence type="ECO:0000256" key="3">
    <source>
        <dbReference type="ARBA" id="ARBA00022723"/>
    </source>
</evidence>
<dbReference type="PANTHER" id="PTHR43350">
    <property type="entry name" value="NAD-DEPENDENT ALCOHOL DEHYDROGENASE"/>
    <property type="match status" value="1"/>
</dbReference>
<protein>
    <submittedName>
        <fullName evidence="8">Alcohol dehydrogenase catalytic domain-containing protein</fullName>
    </submittedName>
</protein>
<proteinExistence type="inferred from homology"/>
<keyword evidence="9" id="KW-1185">Reference proteome</keyword>
<comment type="cofactor">
    <cofactor evidence="1">
        <name>Zn(2+)</name>
        <dbReference type="ChEBI" id="CHEBI:29105"/>
    </cofactor>
</comment>
<evidence type="ECO:0000313" key="9">
    <source>
        <dbReference type="Proteomes" id="UP001594351"/>
    </source>
</evidence>
<evidence type="ECO:0000259" key="6">
    <source>
        <dbReference type="Pfam" id="PF00107"/>
    </source>
</evidence>
<keyword evidence="3" id="KW-0479">Metal-binding</keyword>
<dbReference type="CDD" id="cd08242">
    <property type="entry name" value="MDR_like"/>
    <property type="match status" value="1"/>
</dbReference>
<name>A0ABV6YXT9_UNCC1</name>
<comment type="caution">
    <text evidence="8">The sequence shown here is derived from an EMBL/GenBank/DDBJ whole genome shotgun (WGS) entry which is preliminary data.</text>
</comment>
<evidence type="ECO:0000259" key="7">
    <source>
        <dbReference type="Pfam" id="PF08240"/>
    </source>
</evidence>
<dbReference type="Gene3D" id="3.90.180.10">
    <property type="entry name" value="Medium-chain alcohol dehydrogenases, catalytic domain"/>
    <property type="match status" value="1"/>
</dbReference>
<comment type="similarity">
    <text evidence="2">Belongs to the zinc-containing alcohol dehydrogenase family.</text>
</comment>
<dbReference type="InterPro" id="IPR013149">
    <property type="entry name" value="ADH-like_C"/>
</dbReference>
<evidence type="ECO:0000256" key="2">
    <source>
        <dbReference type="ARBA" id="ARBA00008072"/>
    </source>
</evidence>
<gene>
    <name evidence="8" type="ORF">ACFL27_12555</name>
</gene>
<organism evidence="8 9">
    <name type="scientific">candidate division CSSED10-310 bacterium</name>
    <dbReference type="NCBI Taxonomy" id="2855610"/>
    <lineage>
        <taxon>Bacteria</taxon>
        <taxon>Bacteria division CSSED10-310</taxon>
    </lineage>
</organism>
<dbReference type="PANTHER" id="PTHR43350:SF2">
    <property type="entry name" value="GROES-LIKE ZINC-BINDING ALCOHOL DEHYDROGENASE FAMILY PROTEIN"/>
    <property type="match status" value="1"/>
</dbReference>